<proteinExistence type="predicted"/>
<dbReference type="Proteomes" id="UP000831576">
    <property type="component" value="Segment"/>
</dbReference>
<evidence type="ECO:0000313" key="2">
    <source>
        <dbReference type="EMBL" id="UNY42229.1"/>
    </source>
</evidence>
<organism evidence="2 3">
    <name type="scientific">Pseudomonas phage UFJF_PfDIW6</name>
    <dbReference type="NCBI Taxonomy" id="2927622"/>
    <lineage>
        <taxon>Viruses</taxon>
        <taxon>Duplodnaviria</taxon>
        <taxon>Heunggongvirae</taxon>
        <taxon>Uroviricota</taxon>
        <taxon>Caudoviricetes</taxon>
        <taxon>Purivirus</taxon>
        <taxon>Purivirus UFJFPfDIW6</taxon>
    </lineage>
</organism>
<sequence length="290" mass="31989">MNNSTAVSNVIPFRSAKLLLVDQAGEPFVPMKPVVEGMGLDWGTQFRKLQAGRFNSVIVMMTTTGTDGKSYEMSCLPLRKLAGWLMSIHASKVRPELREGVIAYQNECDDALWSYWNQGHAVNHRSAGQSLTLIGQTIGTDGFHMLGSIVKGKVTGLPVAARRRAISKIWAQTHAAFGVRSAEDIPADQLDSVRNFIAAYAIEGEFLEKEKSGLPDFSIPPDASLVQRWLLSRGPDGKPRIKEIPIDACVMSIPDFLTKINETNGLCLTRTELFDFAIASITQLRRRVID</sequence>
<dbReference type="InterPro" id="IPR018875">
    <property type="entry name" value="Antirepressor_Ant_N"/>
</dbReference>
<dbReference type="PRINTS" id="PR01994">
    <property type="entry name" value="ANTIREPRESSR"/>
</dbReference>
<evidence type="ECO:0000259" key="1">
    <source>
        <dbReference type="Pfam" id="PF10547"/>
    </source>
</evidence>
<keyword evidence="3" id="KW-1185">Reference proteome</keyword>
<dbReference type="Pfam" id="PF10547">
    <property type="entry name" value="P22_AR_N"/>
    <property type="match status" value="1"/>
</dbReference>
<gene>
    <name evidence="2" type="ORF">UFJFPfDIW6_00021</name>
</gene>
<dbReference type="EMBL" id="OM418631">
    <property type="protein sequence ID" value="UNY42229.1"/>
    <property type="molecule type" value="Genomic_DNA"/>
</dbReference>
<protein>
    <submittedName>
        <fullName evidence="2">Antirepressor N-terminal domain-containing protein</fullName>
    </submittedName>
</protein>
<evidence type="ECO:0000313" key="3">
    <source>
        <dbReference type="Proteomes" id="UP000831576"/>
    </source>
</evidence>
<accession>A0AAE9G4T1</accession>
<reference evidence="2" key="1">
    <citation type="journal article" date="2022" name="Food Microbiol.">
        <title>Lytic bacteriophages UFJF_PfDIW6 and UFJF_PfSW6 prevent Pseudomonas fluorescens growth in vitro and the proteolytic-caused spoilage of raw milk during chilled storage.</title>
        <authorList>
            <person name="Nascimento E.C.D."/>
            <person name="Sabino M.C."/>
            <person name="Corguinha L.D.R."/>
            <person name="Targino B.N."/>
            <person name="Lange C.C."/>
            <person name="Pinto C.L.O."/>
            <person name="Pinto P.F."/>
            <person name="Vidigal P.M.P."/>
            <person name="Sant'Ana A.S."/>
            <person name="Hungaro H.M."/>
        </authorList>
    </citation>
    <scope>NUCLEOTIDE SEQUENCE</scope>
</reference>
<reference evidence="2" key="2">
    <citation type="journal article" date="2022" name="Viruses">
        <title>Genomic characterization of UFJF_PfDIW6: a novel lytic Pseudomonas fluorescens-phage with potential for biocontrol in the dairy industry.</title>
        <authorList>
            <person name="Hungaro H.M."/>
            <person name="Vidigal P.M.P."/>
            <person name="Nascimento E.C."/>
            <person name="Oliveira F.G.C."/>
            <person name="Gontijo M.T.P."/>
            <person name="Lopez M.E.S."/>
        </authorList>
    </citation>
    <scope>NUCLEOTIDE SEQUENCE</scope>
</reference>
<name>A0AAE9G4T1_9CAUD</name>
<feature type="domain" description="Antirepressor protein ant N-terminal" evidence="1">
    <location>
        <begin position="11"/>
        <end position="121"/>
    </location>
</feature>